<dbReference type="Proteomes" id="UP001225596">
    <property type="component" value="Unassembled WGS sequence"/>
</dbReference>
<organism evidence="1 2">
    <name type="scientific">Keguizhuia sedimenti</name>
    <dbReference type="NCBI Taxonomy" id="3064264"/>
    <lineage>
        <taxon>Bacteria</taxon>
        <taxon>Pseudomonadati</taxon>
        <taxon>Pseudomonadota</taxon>
        <taxon>Betaproteobacteria</taxon>
        <taxon>Burkholderiales</taxon>
        <taxon>Oxalobacteraceae</taxon>
        <taxon>Keguizhuia</taxon>
    </lineage>
</organism>
<protein>
    <submittedName>
        <fullName evidence="1">Translesion DNA synthesis-associated protein ImuA</fullName>
    </submittedName>
</protein>
<evidence type="ECO:0000313" key="2">
    <source>
        <dbReference type="Proteomes" id="UP001225596"/>
    </source>
</evidence>
<dbReference type="RefSeq" id="WP_338436304.1">
    <property type="nucleotide sequence ID" value="NZ_JAUYVH010000003.1"/>
</dbReference>
<dbReference type="NCBIfam" id="NF033429">
    <property type="entry name" value="ImuA_translesion"/>
    <property type="match status" value="1"/>
</dbReference>
<gene>
    <name evidence="1" type="primary">imuA</name>
    <name evidence="1" type="ORF">Q8A64_08155</name>
</gene>
<comment type="caution">
    <text evidence="1">The sequence shown here is derived from an EMBL/GenBank/DDBJ whole genome shotgun (WGS) entry which is preliminary data.</text>
</comment>
<accession>A0ABU1BN09</accession>
<dbReference type="Gene3D" id="3.40.50.300">
    <property type="entry name" value="P-loop containing nucleotide triphosphate hydrolases"/>
    <property type="match status" value="1"/>
</dbReference>
<sequence>MGGKPVSSLSLAAQALAEQMPHALWRANQTLSYQAATVSSGYLLMDEILPGQGWPGSVLIELLLQQAGIGEMQLLRPALQTIAAKRRIVLVQPPHLPQIAAWADWGLPAERLLWIKAKSTADALWSAEQVLRNGGNGCCGALLFWQTQVRPESLRRLHLAAQDTDMLFWMMRSLACAQDASPSPLRLGLRPVTNGIRVDILKQRGARREDPLFLSLQKQTSVPLDSSIPSSYHALLDRPASSATRTRNLPATLV</sequence>
<dbReference type="EMBL" id="JAUYVH010000003">
    <property type="protein sequence ID" value="MDQ9170383.1"/>
    <property type="molecule type" value="Genomic_DNA"/>
</dbReference>
<reference evidence="1 2" key="1">
    <citation type="submission" date="2023-08" db="EMBL/GenBank/DDBJ databases">
        <title>Oxalobacteraceae gen .nov., isolated from river sludge outside the plant.</title>
        <authorList>
            <person name="Zhao S.Y."/>
        </authorList>
    </citation>
    <scope>NUCLEOTIDE SEQUENCE [LARGE SCALE GENOMIC DNA]</scope>
    <source>
        <strain evidence="1 2">R-40</strain>
    </source>
</reference>
<dbReference type="SUPFAM" id="SSF52540">
    <property type="entry name" value="P-loop containing nucleoside triphosphate hydrolases"/>
    <property type="match status" value="1"/>
</dbReference>
<evidence type="ECO:0000313" key="1">
    <source>
        <dbReference type="EMBL" id="MDQ9170383.1"/>
    </source>
</evidence>
<name>A0ABU1BN09_9BURK</name>
<proteinExistence type="predicted"/>
<dbReference type="InterPro" id="IPR047610">
    <property type="entry name" value="ImuA_translesion"/>
</dbReference>
<dbReference type="InterPro" id="IPR027417">
    <property type="entry name" value="P-loop_NTPase"/>
</dbReference>
<keyword evidence="2" id="KW-1185">Reference proteome</keyword>